<keyword evidence="3" id="KW-0602">Photosynthesis</keyword>
<keyword evidence="13" id="KW-1185">Reference proteome</keyword>
<dbReference type="InterPro" id="IPR008797">
    <property type="entry name" value="PSII_PsbQ"/>
</dbReference>
<reference evidence="12" key="3">
    <citation type="submission" date="2020-12" db="UniProtKB">
        <authorList>
            <consortium name="EnsemblPlants"/>
        </authorList>
    </citation>
    <scope>IDENTIFICATION</scope>
</reference>
<gene>
    <name evidence="12" type="primary">LOC112282949</name>
    <name evidence="11" type="ORF">PHYPA_007217</name>
</gene>
<dbReference type="GeneID" id="112282949"/>
<evidence type="ECO:0000256" key="10">
    <source>
        <dbReference type="SAM" id="MobiDB-lite"/>
    </source>
</evidence>
<dbReference type="EMBL" id="ABEU02000005">
    <property type="protein sequence ID" value="PNR53542.1"/>
    <property type="molecule type" value="Genomic_DNA"/>
</dbReference>
<dbReference type="Gramene" id="Pp3c5_4110V3.2">
    <property type="protein sequence ID" value="Pp3c5_4110V3.2"/>
    <property type="gene ID" value="Pp3c5_4110"/>
</dbReference>
<dbReference type="Proteomes" id="UP000006727">
    <property type="component" value="Chromosome 5"/>
</dbReference>
<keyword evidence="5" id="KW-0809">Transit peptide</keyword>
<reference evidence="11 13" key="1">
    <citation type="journal article" date="2008" name="Science">
        <title>The Physcomitrella genome reveals evolutionary insights into the conquest of land by plants.</title>
        <authorList>
            <person name="Rensing S."/>
            <person name="Lang D."/>
            <person name="Zimmer A."/>
            <person name="Terry A."/>
            <person name="Salamov A."/>
            <person name="Shapiro H."/>
            <person name="Nishiyama T."/>
            <person name="Perroud P.-F."/>
            <person name="Lindquist E."/>
            <person name="Kamisugi Y."/>
            <person name="Tanahashi T."/>
            <person name="Sakakibara K."/>
            <person name="Fujita T."/>
            <person name="Oishi K."/>
            <person name="Shin-I T."/>
            <person name="Kuroki Y."/>
            <person name="Toyoda A."/>
            <person name="Suzuki Y."/>
            <person name="Hashimoto A."/>
            <person name="Yamaguchi K."/>
            <person name="Sugano A."/>
            <person name="Kohara Y."/>
            <person name="Fujiyama A."/>
            <person name="Anterola A."/>
            <person name="Aoki S."/>
            <person name="Ashton N."/>
            <person name="Barbazuk W.B."/>
            <person name="Barker E."/>
            <person name="Bennetzen J."/>
            <person name="Bezanilla M."/>
            <person name="Blankenship R."/>
            <person name="Cho S.H."/>
            <person name="Dutcher S."/>
            <person name="Estelle M."/>
            <person name="Fawcett J.A."/>
            <person name="Gundlach H."/>
            <person name="Hanada K."/>
            <person name="Heyl A."/>
            <person name="Hicks K.A."/>
            <person name="Hugh J."/>
            <person name="Lohr M."/>
            <person name="Mayer K."/>
            <person name="Melkozernov A."/>
            <person name="Murata T."/>
            <person name="Nelson D."/>
            <person name="Pils B."/>
            <person name="Prigge M."/>
            <person name="Reiss B."/>
            <person name="Renner T."/>
            <person name="Rombauts S."/>
            <person name="Rushton P."/>
            <person name="Sanderfoot A."/>
            <person name="Schween G."/>
            <person name="Shiu S.-H."/>
            <person name="Stueber K."/>
            <person name="Theodoulou F.L."/>
            <person name="Tu H."/>
            <person name="Van de Peer Y."/>
            <person name="Verrier P.J."/>
            <person name="Waters E."/>
            <person name="Wood A."/>
            <person name="Yang L."/>
            <person name="Cove D."/>
            <person name="Cuming A."/>
            <person name="Hasebe M."/>
            <person name="Lucas S."/>
            <person name="Mishler D.B."/>
            <person name="Reski R."/>
            <person name="Grigoriev I."/>
            <person name="Quatrano R.S."/>
            <person name="Boore J.L."/>
        </authorList>
    </citation>
    <scope>NUCLEOTIDE SEQUENCE [LARGE SCALE GENOMIC DNA]</scope>
    <source>
        <strain evidence="12 13">cv. Gransden 2004</strain>
    </source>
</reference>
<dbReference type="Pfam" id="PF05757">
    <property type="entry name" value="PsbQ"/>
    <property type="match status" value="1"/>
</dbReference>
<dbReference type="HOGENOM" id="CLU_085524_0_0_1"/>
<dbReference type="GO" id="GO:0009535">
    <property type="term" value="C:chloroplast thylakoid membrane"/>
    <property type="evidence" value="ECO:0007669"/>
    <property type="project" value="UniProtKB-SubCell"/>
</dbReference>
<evidence type="ECO:0000313" key="12">
    <source>
        <dbReference type="EnsemblPlants" id="Pp3c5_4110V3.1"/>
    </source>
</evidence>
<accession>A9S1E8</accession>
<dbReference type="GO" id="GO:0009654">
    <property type="term" value="C:photosystem II oxygen evolving complex"/>
    <property type="evidence" value="ECO:0007669"/>
    <property type="project" value="InterPro"/>
</dbReference>
<comment type="similarity">
    <text evidence="9">Belongs to the PsbQ family.</text>
</comment>
<dbReference type="PANTHER" id="PTHR33399:SF3">
    <property type="entry name" value="OXYGEN-EVOLVING ENHANCER PROTEIN 3-1, CHLOROPLASTIC"/>
    <property type="match status" value="1"/>
</dbReference>
<dbReference type="PaxDb" id="3218-PP1S41_281V6.1"/>
<dbReference type="RefSeq" id="XP_024376944.1">
    <property type="nucleotide sequence ID" value="XM_024521176.1"/>
</dbReference>
<evidence type="ECO:0000313" key="13">
    <source>
        <dbReference type="Proteomes" id="UP000006727"/>
    </source>
</evidence>
<dbReference type="GO" id="GO:0009507">
    <property type="term" value="C:chloroplast"/>
    <property type="evidence" value="ECO:0000318"/>
    <property type="project" value="GO_Central"/>
</dbReference>
<dbReference type="OMA" id="QKAWPYV"/>
<evidence type="ECO:0000256" key="5">
    <source>
        <dbReference type="ARBA" id="ARBA00022946"/>
    </source>
</evidence>
<dbReference type="eggNOG" id="ENOG502QQF9">
    <property type="taxonomic scope" value="Eukaryota"/>
</dbReference>
<sequence>MANTVAMAGLCGTSQALTQGGLVSCNNVINGSSRVNSVCVSKPAVVVARAEQSDAAASVQSRRSVLSLLAATIVGTAVVNEARADARSVKLEPPPPLSGGLPGTENADQARDTDLPLRERFFIQPLSPADAAQRAKFSAQDIINVKSLIDKKAWPYVQNGLRSSAGYLRYDLNTVITSKSKEDRKSLKALSLKLFESLNALDYAARSKSTKDAEKYYSQTVTLLNDVLSKIA</sequence>
<dbReference type="EnsemblPlants" id="Pp3c5_4110V3.1">
    <property type="protein sequence ID" value="Pp3c5_4110V3.1"/>
    <property type="gene ID" value="Pp3c5_4110"/>
</dbReference>
<organism evidence="11">
    <name type="scientific">Physcomitrium patens</name>
    <name type="common">Spreading-leaved earth moss</name>
    <name type="synonym">Physcomitrella patens</name>
    <dbReference type="NCBI Taxonomy" id="3218"/>
    <lineage>
        <taxon>Eukaryota</taxon>
        <taxon>Viridiplantae</taxon>
        <taxon>Streptophyta</taxon>
        <taxon>Embryophyta</taxon>
        <taxon>Bryophyta</taxon>
        <taxon>Bryophytina</taxon>
        <taxon>Bryopsida</taxon>
        <taxon>Funariidae</taxon>
        <taxon>Funariales</taxon>
        <taxon>Funariaceae</taxon>
        <taxon>Physcomitrium</taxon>
    </lineage>
</organism>
<evidence type="ECO:0000256" key="9">
    <source>
        <dbReference type="ARBA" id="ARBA00035649"/>
    </source>
</evidence>
<evidence type="ECO:0000256" key="6">
    <source>
        <dbReference type="ARBA" id="ARBA00023078"/>
    </source>
</evidence>
<dbReference type="FunFam" id="1.20.120.290:FF:000001">
    <property type="entry name" value="Oxygen-evolving enhancer protein 3"/>
    <property type="match status" value="1"/>
</dbReference>
<dbReference type="STRING" id="3218.A9S1E8"/>
<evidence type="ECO:0000256" key="3">
    <source>
        <dbReference type="ARBA" id="ARBA00022531"/>
    </source>
</evidence>
<keyword evidence="2" id="KW-0150">Chloroplast</keyword>
<name>A9S1E8_PHYPA</name>
<evidence type="ECO:0000256" key="1">
    <source>
        <dbReference type="ARBA" id="ARBA00004334"/>
    </source>
</evidence>
<dbReference type="InterPro" id="IPR023222">
    <property type="entry name" value="PsbQ-like_dom_sf"/>
</dbReference>
<dbReference type="SUPFAM" id="SSF101112">
    <property type="entry name" value="Oxygen-evolving enhancer protein 3"/>
    <property type="match status" value="1"/>
</dbReference>
<evidence type="ECO:0000256" key="2">
    <source>
        <dbReference type="ARBA" id="ARBA00022528"/>
    </source>
</evidence>
<keyword evidence="8" id="KW-0604">Photosystem II</keyword>
<dbReference type="GO" id="GO:0019898">
    <property type="term" value="C:extrinsic component of membrane"/>
    <property type="evidence" value="ECO:0007669"/>
    <property type="project" value="InterPro"/>
</dbReference>
<evidence type="ECO:0000313" key="11">
    <source>
        <dbReference type="EMBL" id="PNR53542.1"/>
    </source>
</evidence>
<protein>
    <submittedName>
        <fullName evidence="11 12">Uncharacterized protein</fullName>
    </submittedName>
</protein>
<dbReference type="GO" id="GO:0005509">
    <property type="term" value="F:calcium ion binding"/>
    <property type="evidence" value="ECO:0007669"/>
    <property type="project" value="InterPro"/>
</dbReference>
<dbReference type="GO" id="GO:0009767">
    <property type="term" value="P:photosynthetic electron transport chain"/>
    <property type="evidence" value="ECO:0000318"/>
    <property type="project" value="GO_Central"/>
</dbReference>
<evidence type="ECO:0000256" key="7">
    <source>
        <dbReference type="ARBA" id="ARBA00023136"/>
    </source>
</evidence>
<proteinExistence type="inferred from homology"/>
<dbReference type="EnsemblPlants" id="Pp3c5_4110V3.2">
    <property type="protein sequence ID" value="Pp3c5_4110V3.2"/>
    <property type="gene ID" value="Pp3c5_4110"/>
</dbReference>
<evidence type="ECO:0000256" key="4">
    <source>
        <dbReference type="ARBA" id="ARBA00022640"/>
    </source>
</evidence>
<feature type="region of interest" description="Disordered" evidence="10">
    <location>
        <begin position="87"/>
        <end position="109"/>
    </location>
</feature>
<dbReference type="InterPro" id="IPR054099">
    <property type="entry name" value="PSII_PsbQ_pln"/>
</dbReference>
<dbReference type="Gramene" id="Pp3c5_4110V3.1">
    <property type="protein sequence ID" value="Pp3c5_4110V3.1"/>
    <property type="gene ID" value="Pp3c5_4110"/>
</dbReference>
<comment type="subcellular location">
    <subcellularLocation>
        <location evidence="1">Plastid</location>
        <location evidence="1">Chloroplast thylakoid membrane</location>
    </subcellularLocation>
</comment>
<keyword evidence="6" id="KW-0793">Thylakoid</keyword>
<dbReference type="OrthoDB" id="497707at2759"/>
<keyword evidence="4" id="KW-0934">Plastid</keyword>
<dbReference type="Gene3D" id="1.20.120.290">
    <property type="entry name" value="Oxygen-evolving enhancer protein 3 (PsbQ), four-helix up-down bundle"/>
    <property type="match status" value="1"/>
</dbReference>
<reference evidence="11 13" key="2">
    <citation type="journal article" date="2018" name="Plant J.">
        <title>The Physcomitrella patens chromosome-scale assembly reveals moss genome structure and evolution.</title>
        <authorList>
            <person name="Lang D."/>
            <person name="Ullrich K.K."/>
            <person name="Murat F."/>
            <person name="Fuchs J."/>
            <person name="Jenkins J."/>
            <person name="Haas F.B."/>
            <person name="Piednoel M."/>
            <person name="Gundlach H."/>
            <person name="Van Bel M."/>
            <person name="Meyberg R."/>
            <person name="Vives C."/>
            <person name="Morata J."/>
            <person name="Symeonidi A."/>
            <person name="Hiss M."/>
            <person name="Muchero W."/>
            <person name="Kamisugi Y."/>
            <person name="Saleh O."/>
            <person name="Blanc G."/>
            <person name="Decker E.L."/>
            <person name="van Gessel N."/>
            <person name="Grimwood J."/>
            <person name="Hayes R.D."/>
            <person name="Graham S.W."/>
            <person name="Gunter L.E."/>
            <person name="McDaniel S.F."/>
            <person name="Hoernstein S.N.W."/>
            <person name="Larsson A."/>
            <person name="Li F.W."/>
            <person name="Perroud P.F."/>
            <person name="Phillips J."/>
            <person name="Ranjan P."/>
            <person name="Rokshar D.S."/>
            <person name="Rothfels C.J."/>
            <person name="Schneider L."/>
            <person name="Shu S."/>
            <person name="Stevenson D.W."/>
            <person name="Thummler F."/>
            <person name="Tillich M."/>
            <person name="Villarreal Aguilar J.C."/>
            <person name="Widiez T."/>
            <person name="Wong G.K."/>
            <person name="Wymore A."/>
            <person name="Zhang Y."/>
            <person name="Zimmer A.D."/>
            <person name="Quatrano R.S."/>
            <person name="Mayer K.F.X."/>
            <person name="Goodstein D."/>
            <person name="Casacuberta J.M."/>
            <person name="Vandepoele K."/>
            <person name="Reski R."/>
            <person name="Cuming A.C."/>
            <person name="Tuskan G.A."/>
            <person name="Maumus F."/>
            <person name="Salse J."/>
            <person name="Schmutz J."/>
            <person name="Rensing S.A."/>
        </authorList>
    </citation>
    <scope>NUCLEOTIDE SEQUENCE [LARGE SCALE GENOMIC DNA]</scope>
    <source>
        <strain evidence="12 13">cv. Gransden 2004</strain>
    </source>
</reference>
<dbReference type="PANTHER" id="PTHR33399">
    <property type="entry name" value="OXYGEN-EVOLVING ENHANCER PROTEIN 3-1, CHLOROPLASTIC"/>
    <property type="match status" value="1"/>
</dbReference>
<dbReference type="AlphaFoldDB" id="A9S1E8"/>
<keyword evidence="7" id="KW-0472">Membrane</keyword>
<evidence type="ECO:0000256" key="8">
    <source>
        <dbReference type="ARBA" id="ARBA00023276"/>
    </source>
</evidence>